<comment type="caution">
    <text evidence="1">The sequence shown here is derived from an EMBL/GenBank/DDBJ whole genome shotgun (WGS) entry which is preliminary data.</text>
</comment>
<organism evidence="1 2">
    <name type="scientific">Tuber borchii</name>
    <name type="common">White truffle</name>
    <dbReference type="NCBI Taxonomy" id="42251"/>
    <lineage>
        <taxon>Eukaryota</taxon>
        <taxon>Fungi</taxon>
        <taxon>Dikarya</taxon>
        <taxon>Ascomycota</taxon>
        <taxon>Pezizomycotina</taxon>
        <taxon>Pezizomycetes</taxon>
        <taxon>Pezizales</taxon>
        <taxon>Tuberaceae</taxon>
        <taxon>Tuber</taxon>
    </lineage>
</organism>
<reference evidence="1 2" key="1">
    <citation type="submission" date="2017-04" db="EMBL/GenBank/DDBJ databases">
        <title>Draft genome sequence of Tuber borchii Vittad., a whitish edible truffle.</title>
        <authorList>
            <consortium name="DOE Joint Genome Institute"/>
            <person name="Murat C."/>
            <person name="Kuo A."/>
            <person name="Barry K.W."/>
            <person name="Clum A."/>
            <person name="Dockter R.B."/>
            <person name="Fauchery L."/>
            <person name="Iotti M."/>
            <person name="Kohler A."/>
            <person name="Labutti K."/>
            <person name="Lindquist E.A."/>
            <person name="Lipzen A."/>
            <person name="Ohm R.A."/>
            <person name="Wang M."/>
            <person name="Grigoriev I.V."/>
            <person name="Zambonelli A."/>
            <person name="Martin F.M."/>
        </authorList>
    </citation>
    <scope>NUCLEOTIDE SEQUENCE [LARGE SCALE GENOMIC DNA]</scope>
    <source>
        <strain evidence="1 2">Tbo3840</strain>
    </source>
</reference>
<protein>
    <submittedName>
        <fullName evidence="1">Uncharacterized protein</fullName>
    </submittedName>
</protein>
<dbReference type="AlphaFoldDB" id="A0A2T6ZDX5"/>
<accession>A0A2T6ZDX5</accession>
<dbReference type="Proteomes" id="UP000244722">
    <property type="component" value="Unassembled WGS sequence"/>
</dbReference>
<name>A0A2T6ZDX5_TUBBO</name>
<proteinExistence type="predicted"/>
<dbReference type="EMBL" id="NESQ01000354">
    <property type="protein sequence ID" value="PUU73693.1"/>
    <property type="molecule type" value="Genomic_DNA"/>
</dbReference>
<evidence type="ECO:0000313" key="2">
    <source>
        <dbReference type="Proteomes" id="UP000244722"/>
    </source>
</evidence>
<sequence>MALQNSGGIRHPIMEFFDHVVQRHPVCPPPKGHLHTTIFHGATEFSGGGRPGSGSVRNPIAKPFYDVVLRLPSVHHQKGVLIQVLGVLGMLSWSPFPTSFYAIPSVHHPRGVSIRGFSIALLSLLKGGVLMLGSGGVRNMIMKPFYDIVLRHPICPLSKGRLHTTIVYGATEYSGGGVLGALGLLSWGPFPTSFYAIPAVRRQKGVSTQVFFMALLSLLKGKSLCQVFLDVRKALTLKPDSRSIRHAITEPLNDVVLRYPIYAPPKGRPHTSILHGATESPEGGIIMPDSGSVRHAITKPF</sequence>
<keyword evidence="2" id="KW-1185">Reference proteome</keyword>
<gene>
    <name evidence="1" type="ORF">B9Z19DRAFT_1134682</name>
</gene>
<evidence type="ECO:0000313" key="1">
    <source>
        <dbReference type="EMBL" id="PUU73693.1"/>
    </source>
</evidence>